<dbReference type="PANTHER" id="PTHR28094">
    <property type="entry name" value="MEIOTICALLY UP-REGULATED GENE 113 PROTEIN"/>
    <property type="match status" value="1"/>
</dbReference>
<feature type="compositionally biased region" description="Polar residues" evidence="1">
    <location>
        <begin position="64"/>
        <end position="91"/>
    </location>
</feature>
<dbReference type="InterPro" id="IPR053006">
    <property type="entry name" value="Meiosis_regulatory"/>
</dbReference>
<sequence>MSVQCHGVTKQNTRCKKQVFEGNYCHYHQDQDQEVKIAPGSAKVSTASSSNKKTDKTDGKSYKPSKNSFVHNIQNLEFSSKNKKNQVAASPTTTTTTTKVSSGNGVKKTKKQYDKVYNIKLSNKPSNYMENNTDTINVENEGFIYVYTLKHLLSPNPSKKDWVQIENSSNNNRRANSEFISNKKWESFDPKNHILLKIGLTTQSVQKRIKQWETQCKCDLIIVEPLLFETSVKFINSGLKLLNLGDSKANLSNDPDRMNYNNFINLLKFKSYNNQLKGYYCPKNLYKIELLIHDTLREKYGKVNLYCENCGVRADDVDYKLHTEWFLVDRDDMKKVFKLVDGICYKNSL</sequence>
<evidence type="ECO:0000313" key="3">
    <source>
        <dbReference type="EMBL" id="ODV59903.1"/>
    </source>
</evidence>
<dbReference type="RefSeq" id="XP_020046210.1">
    <property type="nucleotide sequence ID" value="XM_020191926.1"/>
</dbReference>
<dbReference type="PANTHER" id="PTHR28094:SF1">
    <property type="entry name" value="MEIOTICALLY UP-REGULATED GENE 113 PROTEIN"/>
    <property type="match status" value="1"/>
</dbReference>
<evidence type="ECO:0000256" key="1">
    <source>
        <dbReference type="SAM" id="MobiDB-lite"/>
    </source>
</evidence>
<dbReference type="Pfam" id="PF13455">
    <property type="entry name" value="MUG113"/>
    <property type="match status" value="1"/>
</dbReference>
<dbReference type="InterPro" id="IPR018306">
    <property type="entry name" value="Phage_T5_Orf172_DNA-bd"/>
</dbReference>
<organism evidence="3 4">
    <name type="scientific">Ascoidea rubescens DSM 1968</name>
    <dbReference type="NCBI Taxonomy" id="1344418"/>
    <lineage>
        <taxon>Eukaryota</taxon>
        <taxon>Fungi</taxon>
        <taxon>Dikarya</taxon>
        <taxon>Ascomycota</taxon>
        <taxon>Saccharomycotina</taxon>
        <taxon>Saccharomycetes</taxon>
        <taxon>Ascoideaceae</taxon>
        <taxon>Ascoidea</taxon>
    </lineage>
</organism>
<dbReference type="InParanoid" id="A0A1D2VEH7"/>
<name>A0A1D2VEH7_9ASCO</name>
<proteinExistence type="predicted"/>
<evidence type="ECO:0000259" key="2">
    <source>
        <dbReference type="SMART" id="SM00974"/>
    </source>
</evidence>
<dbReference type="SMART" id="SM00974">
    <property type="entry name" value="T5orf172"/>
    <property type="match status" value="1"/>
</dbReference>
<dbReference type="Pfam" id="PF10544">
    <property type="entry name" value="T5orf172"/>
    <property type="match status" value="1"/>
</dbReference>
<accession>A0A1D2VEH7</accession>
<keyword evidence="4" id="KW-1185">Reference proteome</keyword>
<dbReference type="OrthoDB" id="4074785at2759"/>
<reference evidence="4" key="1">
    <citation type="submission" date="2016-05" db="EMBL/GenBank/DDBJ databases">
        <title>Comparative genomics of biotechnologically important yeasts.</title>
        <authorList>
            <consortium name="DOE Joint Genome Institute"/>
            <person name="Riley R."/>
            <person name="Haridas S."/>
            <person name="Wolfe K.H."/>
            <person name="Lopes M.R."/>
            <person name="Hittinger C.T."/>
            <person name="Goker M."/>
            <person name="Salamov A."/>
            <person name="Wisecaver J."/>
            <person name="Long T.M."/>
            <person name="Aerts A.L."/>
            <person name="Barry K."/>
            <person name="Choi C."/>
            <person name="Clum A."/>
            <person name="Coughlan A.Y."/>
            <person name="Deshpande S."/>
            <person name="Douglass A.P."/>
            <person name="Hanson S.J."/>
            <person name="Klenk H.-P."/>
            <person name="Labutti K."/>
            <person name="Lapidus A."/>
            <person name="Lindquist E."/>
            <person name="Lipzen A."/>
            <person name="Meier-Kolthoff J.P."/>
            <person name="Ohm R.A."/>
            <person name="Otillar R.P."/>
            <person name="Pangilinan J."/>
            <person name="Peng Y."/>
            <person name="Rokas A."/>
            <person name="Rosa C.A."/>
            <person name="Scheuner C."/>
            <person name="Sibirny A.A."/>
            <person name="Slot J.C."/>
            <person name="Stielow J.B."/>
            <person name="Sun H."/>
            <person name="Kurtzman C.P."/>
            <person name="Blackwell M."/>
            <person name="Grigoriev I.V."/>
            <person name="Jeffries T.W."/>
        </authorList>
    </citation>
    <scope>NUCLEOTIDE SEQUENCE [LARGE SCALE GENOMIC DNA]</scope>
    <source>
        <strain evidence="4">DSM 1968</strain>
    </source>
</reference>
<feature type="compositionally biased region" description="Basic and acidic residues" evidence="1">
    <location>
        <begin position="52"/>
        <end position="61"/>
    </location>
</feature>
<dbReference type="GeneID" id="30965562"/>
<dbReference type="EMBL" id="KV454484">
    <property type="protein sequence ID" value="ODV59903.1"/>
    <property type="molecule type" value="Genomic_DNA"/>
</dbReference>
<evidence type="ECO:0000313" key="4">
    <source>
        <dbReference type="Proteomes" id="UP000095038"/>
    </source>
</evidence>
<dbReference type="AlphaFoldDB" id="A0A1D2VEH7"/>
<feature type="region of interest" description="Disordered" evidence="1">
    <location>
        <begin position="39"/>
        <end position="107"/>
    </location>
</feature>
<dbReference type="Proteomes" id="UP000095038">
    <property type="component" value="Unassembled WGS sequence"/>
</dbReference>
<protein>
    <recommendedName>
        <fullName evidence="2">Bacteriophage T5 Orf172 DNA-binding domain-containing protein</fullName>
    </recommendedName>
</protein>
<feature type="domain" description="Bacteriophage T5 Orf172 DNA-binding" evidence="2">
    <location>
        <begin position="190"/>
        <end position="340"/>
    </location>
</feature>
<gene>
    <name evidence="3" type="ORF">ASCRUDRAFT_71389</name>
</gene>